<keyword evidence="1" id="KW-0812">Transmembrane</keyword>
<organism evidence="2 3">
    <name type="scientific">Pseudopedobacter saltans (strain ATCC 51119 / DSM 12145 / JCM 21818 / CCUG 39354 / LMG 10337 / NBRC 100064 / NCIMB 13643)</name>
    <name type="common">Pedobacter saltans</name>
    <dbReference type="NCBI Taxonomy" id="762903"/>
    <lineage>
        <taxon>Bacteria</taxon>
        <taxon>Pseudomonadati</taxon>
        <taxon>Bacteroidota</taxon>
        <taxon>Sphingobacteriia</taxon>
        <taxon>Sphingobacteriales</taxon>
        <taxon>Sphingobacteriaceae</taxon>
        <taxon>Pseudopedobacter</taxon>
    </lineage>
</organism>
<dbReference type="eggNOG" id="ENOG5033T4J">
    <property type="taxonomic scope" value="Bacteria"/>
</dbReference>
<feature type="transmembrane region" description="Helical" evidence="1">
    <location>
        <begin position="198"/>
        <end position="214"/>
    </location>
</feature>
<name>F0S9P0_PSESL</name>
<proteinExistence type="predicted"/>
<dbReference type="AlphaFoldDB" id="F0S9P0"/>
<gene>
    <name evidence="2" type="ordered locus">Pedsa_0824</name>
</gene>
<feature type="transmembrane region" description="Helical" evidence="1">
    <location>
        <begin position="304"/>
        <end position="325"/>
    </location>
</feature>
<feature type="transmembrane region" description="Helical" evidence="1">
    <location>
        <begin position="51"/>
        <end position="70"/>
    </location>
</feature>
<feature type="transmembrane region" description="Helical" evidence="1">
    <location>
        <begin position="147"/>
        <end position="169"/>
    </location>
</feature>
<feature type="transmembrane region" description="Helical" evidence="1">
    <location>
        <begin position="106"/>
        <end position="127"/>
    </location>
</feature>
<keyword evidence="1" id="KW-1133">Transmembrane helix</keyword>
<evidence type="ECO:0000313" key="2">
    <source>
        <dbReference type="EMBL" id="ADY51396.1"/>
    </source>
</evidence>
<keyword evidence="3" id="KW-1185">Reference proteome</keyword>
<feature type="transmembrane region" description="Helical" evidence="1">
    <location>
        <begin position="176"/>
        <end position="192"/>
    </location>
</feature>
<keyword evidence="1" id="KW-0472">Membrane</keyword>
<accession>F0S9P0</accession>
<feature type="transmembrane region" description="Helical" evidence="1">
    <location>
        <begin position="76"/>
        <end position="94"/>
    </location>
</feature>
<dbReference type="EMBL" id="CP002545">
    <property type="protein sequence ID" value="ADY51396.1"/>
    <property type="molecule type" value="Genomic_DNA"/>
</dbReference>
<feature type="transmembrane region" description="Helical" evidence="1">
    <location>
        <begin position="5"/>
        <end position="22"/>
    </location>
</feature>
<evidence type="ECO:0008006" key="4">
    <source>
        <dbReference type="Google" id="ProtNLM"/>
    </source>
</evidence>
<feature type="transmembrane region" description="Helical" evidence="1">
    <location>
        <begin position="28"/>
        <end position="44"/>
    </location>
</feature>
<dbReference type="Proteomes" id="UP000000310">
    <property type="component" value="Chromosome"/>
</dbReference>
<sequence>MKYIVFLLMVLYLYVLTYGIFMTETFRLPAPVLFGIPLVILFNTKVKGFAYTKELIALLIAVFFYYVIGLQELETFASYAIGILMCSLFFNYFIGNSGLRFRTSVFIFYTLLLFSAVVMVMDHIYPGTRQIRELLVDDKVVQSPSGIAVYQFTFGYQIAALTPFLFIYTILYQRSFLLKSLVLVSCLGFLYLGMQRSAFVAFLACVLILTLLYYRHKALVIWSLGALVGMLFYTLVLKDNTDERNNIFAKNANDGTEFNRSGLALENINIYSDYPLGLIFYGKNWGDVIYRNPVFSSGITSHNAYLMFITYLGPIVGLTLLWIIYAKVLKISFLALKRIRDPDNALLICLCFSFLGVSINSLSHNAWLISADGPTLFLYFSILHLYRMKNQDDFKTLTIT</sequence>
<dbReference type="OrthoDB" id="734724at2"/>
<reference evidence="3" key="2">
    <citation type="submission" date="2011-02" db="EMBL/GenBank/DDBJ databases">
        <title>The complete genome of Pedobacter saltans DSM 12145.</title>
        <authorList>
            <consortium name="US DOE Joint Genome Institute (JGI-PGF)"/>
            <person name="Lucas S."/>
            <person name="Copeland A."/>
            <person name="Lapidus A."/>
            <person name="Bruce D."/>
            <person name="Goodwin L."/>
            <person name="Pitluck S."/>
            <person name="Kyrpides N."/>
            <person name="Mavromatis K."/>
            <person name="Pagani I."/>
            <person name="Ivanova N."/>
            <person name="Ovchinnikova G."/>
            <person name="Lu M."/>
            <person name="Detter J.C."/>
            <person name="Han C."/>
            <person name="Land M."/>
            <person name="Hauser L."/>
            <person name="Markowitz V."/>
            <person name="Cheng J.-F."/>
            <person name="Hugenholtz P."/>
            <person name="Woyke T."/>
            <person name="Wu D."/>
            <person name="Tindall B."/>
            <person name="Pomrenke H.G."/>
            <person name="Brambilla E."/>
            <person name="Klenk H.-P."/>
            <person name="Eisen J.A."/>
        </authorList>
    </citation>
    <scope>NUCLEOTIDE SEQUENCE [LARGE SCALE GENOMIC DNA]</scope>
    <source>
        <strain evidence="3">ATCC 51119 / DSM 12145 / JCM 21818 / LMG 10337 / NBRC 100064 / NCIMB 13643</strain>
    </source>
</reference>
<evidence type="ECO:0000256" key="1">
    <source>
        <dbReference type="SAM" id="Phobius"/>
    </source>
</evidence>
<dbReference type="STRING" id="762903.Pedsa_0824"/>
<feature type="transmembrane region" description="Helical" evidence="1">
    <location>
        <begin position="219"/>
        <end position="236"/>
    </location>
</feature>
<dbReference type="HOGENOM" id="CLU_688610_0_0_10"/>
<dbReference type="RefSeq" id="WP_013631896.1">
    <property type="nucleotide sequence ID" value="NC_015177.1"/>
</dbReference>
<reference evidence="2 3" key="1">
    <citation type="journal article" date="2011" name="Stand. Genomic Sci.">
        <title>Complete genome sequence of the gliding, heparinolytic Pedobacter saltans type strain (113).</title>
        <authorList>
            <person name="Liolios K."/>
            <person name="Sikorski J."/>
            <person name="Lu M."/>
            <person name="Nolan M."/>
            <person name="Lapidus A."/>
            <person name="Lucas S."/>
            <person name="Hammon N."/>
            <person name="Deshpande S."/>
            <person name="Cheng J.F."/>
            <person name="Tapia R."/>
            <person name="Han C."/>
            <person name="Goodwin L."/>
            <person name="Pitluck S."/>
            <person name="Huntemann M."/>
            <person name="Ivanova N."/>
            <person name="Pagani I."/>
            <person name="Mavromatis K."/>
            <person name="Ovchinikova G."/>
            <person name="Pati A."/>
            <person name="Chen A."/>
            <person name="Palaniappan K."/>
            <person name="Land M."/>
            <person name="Hauser L."/>
            <person name="Brambilla E.M."/>
            <person name="Kotsyurbenko O."/>
            <person name="Rohde M."/>
            <person name="Tindall B.J."/>
            <person name="Abt B."/>
            <person name="Goker M."/>
            <person name="Detter J.C."/>
            <person name="Woyke T."/>
            <person name="Bristow J."/>
            <person name="Eisen J.A."/>
            <person name="Markowitz V."/>
            <person name="Hugenholtz P."/>
            <person name="Klenk H.P."/>
            <person name="Kyrpides N.C."/>
        </authorList>
    </citation>
    <scope>NUCLEOTIDE SEQUENCE [LARGE SCALE GENOMIC DNA]</scope>
    <source>
        <strain evidence="3">ATCC 51119 / DSM 12145 / JCM 21818 / LMG 10337 / NBRC 100064 / NCIMB 13643</strain>
    </source>
</reference>
<evidence type="ECO:0000313" key="3">
    <source>
        <dbReference type="Proteomes" id="UP000000310"/>
    </source>
</evidence>
<protein>
    <recommendedName>
        <fullName evidence="4">O-antigen polymerase</fullName>
    </recommendedName>
</protein>
<feature type="transmembrane region" description="Helical" evidence="1">
    <location>
        <begin position="345"/>
        <end position="362"/>
    </location>
</feature>
<dbReference type="KEGG" id="psn:Pedsa_0824"/>